<dbReference type="Pfam" id="PF00348">
    <property type="entry name" value="polyprenyl_synt"/>
    <property type="match status" value="1"/>
</dbReference>
<dbReference type="PANTHER" id="PTHR12001:SF69">
    <property type="entry name" value="ALL TRANS-POLYPRENYL-DIPHOSPHATE SYNTHASE PDSS1"/>
    <property type="match status" value="1"/>
</dbReference>
<gene>
    <name evidence="7" type="ORF">LZ11_00499</name>
</gene>
<evidence type="ECO:0000256" key="6">
    <source>
        <dbReference type="RuleBase" id="RU004466"/>
    </source>
</evidence>
<keyword evidence="4" id="KW-0479">Metal-binding</keyword>
<comment type="cofactor">
    <cofactor evidence="1">
        <name>Mg(2+)</name>
        <dbReference type="ChEBI" id="CHEBI:18420"/>
    </cofactor>
</comment>
<evidence type="ECO:0000256" key="1">
    <source>
        <dbReference type="ARBA" id="ARBA00001946"/>
    </source>
</evidence>
<comment type="similarity">
    <text evidence="2 6">Belongs to the FPP/GGPP synthase family.</text>
</comment>
<dbReference type="PANTHER" id="PTHR12001">
    <property type="entry name" value="GERANYLGERANYL PYROPHOSPHATE SYNTHASE"/>
    <property type="match status" value="1"/>
</dbReference>
<dbReference type="InterPro" id="IPR000092">
    <property type="entry name" value="Polyprenyl_synt"/>
</dbReference>
<dbReference type="InterPro" id="IPR033749">
    <property type="entry name" value="Polyprenyl_synt_CS"/>
</dbReference>
<dbReference type="EMBL" id="VNHO01000004">
    <property type="protein sequence ID" value="TYP57840.1"/>
    <property type="molecule type" value="Genomic_DNA"/>
</dbReference>
<dbReference type="PROSITE" id="PS00444">
    <property type="entry name" value="POLYPRENYL_SYNTHASE_2"/>
    <property type="match status" value="1"/>
</dbReference>
<keyword evidence="5" id="KW-0460">Magnesium</keyword>
<dbReference type="CDD" id="cd00685">
    <property type="entry name" value="Trans_IPPS_HT"/>
    <property type="match status" value="1"/>
</dbReference>
<dbReference type="SFLD" id="SFLDS00005">
    <property type="entry name" value="Isoprenoid_Synthase_Type_I"/>
    <property type="match status" value="1"/>
</dbReference>
<dbReference type="AlphaFoldDB" id="A0A5S5AYB9"/>
<keyword evidence="8" id="KW-1185">Reference proteome</keyword>
<evidence type="ECO:0000313" key="7">
    <source>
        <dbReference type="EMBL" id="TYP57840.1"/>
    </source>
</evidence>
<dbReference type="InterPro" id="IPR008949">
    <property type="entry name" value="Isoprenoid_synthase_dom_sf"/>
</dbReference>
<evidence type="ECO:0000256" key="2">
    <source>
        <dbReference type="ARBA" id="ARBA00006706"/>
    </source>
</evidence>
<evidence type="ECO:0000256" key="4">
    <source>
        <dbReference type="ARBA" id="ARBA00022723"/>
    </source>
</evidence>
<reference evidence="7 8" key="1">
    <citation type="submission" date="2019-07" db="EMBL/GenBank/DDBJ databases">
        <title>Genomic Encyclopedia of Type Strains, Phase I: the one thousand microbial genomes (KMG-I) project.</title>
        <authorList>
            <person name="Kyrpides N."/>
        </authorList>
    </citation>
    <scope>NUCLEOTIDE SEQUENCE [LARGE SCALE GENOMIC DNA]</scope>
    <source>
        <strain evidence="7 8">DSM 16647</strain>
    </source>
</reference>
<evidence type="ECO:0000313" key="8">
    <source>
        <dbReference type="Proteomes" id="UP000322294"/>
    </source>
</evidence>
<dbReference type="GO" id="GO:0008299">
    <property type="term" value="P:isoprenoid biosynthetic process"/>
    <property type="evidence" value="ECO:0007669"/>
    <property type="project" value="InterPro"/>
</dbReference>
<dbReference type="GO" id="GO:0004659">
    <property type="term" value="F:prenyltransferase activity"/>
    <property type="evidence" value="ECO:0007669"/>
    <property type="project" value="InterPro"/>
</dbReference>
<dbReference type="GO" id="GO:0046872">
    <property type="term" value="F:metal ion binding"/>
    <property type="evidence" value="ECO:0007669"/>
    <property type="project" value="UniProtKB-KW"/>
</dbReference>
<dbReference type="SUPFAM" id="SSF48576">
    <property type="entry name" value="Terpenoid synthases"/>
    <property type="match status" value="1"/>
</dbReference>
<organism evidence="7 8">
    <name type="scientific">Thermosediminibacter litoriperuensis</name>
    <dbReference type="NCBI Taxonomy" id="291989"/>
    <lineage>
        <taxon>Bacteria</taxon>
        <taxon>Bacillati</taxon>
        <taxon>Bacillota</taxon>
        <taxon>Clostridia</taxon>
        <taxon>Thermosediminibacterales</taxon>
        <taxon>Thermosediminibacteraceae</taxon>
        <taxon>Thermosediminibacter</taxon>
    </lineage>
</organism>
<evidence type="ECO:0000256" key="3">
    <source>
        <dbReference type="ARBA" id="ARBA00022679"/>
    </source>
</evidence>
<accession>A0A5S5AYB9</accession>
<proteinExistence type="inferred from homology"/>
<sequence length="323" mass="36334">MARFDFYREISHEMSCLEEELLASVKTKETFLSEPLERTIRAGGKRIRPALVYLSARFGDYDYERIKPLAVAVELVHTATLIHDDIVDDSPLRRGTSTVQAAIGKDAAVYAGDYVLARAFKMLVDHGDFDILKSVSSVLYRVCEGEVRQKREAFDLTISFLDYARRIRKKTALLFAISCELGARGAKADPHTVSSLKKYGMMLGMAFQVMDDILDLTEDENRSGKPKGNDIKEGVITLPLLYALNNKSTERELRELLSDKNRIDESTINTIIKIVKESGGIEYARHIAGRYVKKSKEQLSVLEDIPARSSLMLLADYVVERTG</sequence>
<evidence type="ECO:0000256" key="5">
    <source>
        <dbReference type="ARBA" id="ARBA00022842"/>
    </source>
</evidence>
<protein>
    <submittedName>
        <fullName evidence="7">Heptaprenyl diphosphate synthase</fullName>
    </submittedName>
</protein>
<dbReference type="PROSITE" id="PS00723">
    <property type="entry name" value="POLYPRENYL_SYNTHASE_1"/>
    <property type="match status" value="1"/>
</dbReference>
<dbReference type="RefSeq" id="WP_148866314.1">
    <property type="nucleotide sequence ID" value="NZ_VNHO01000004.1"/>
</dbReference>
<comment type="caution">
    <text evidence="7">The sequence shown here is derived from an EMBL/GenBank/DDBJ whole genome shotgun (WGS) entry which is preliminary data.</text>
</comment>
<keyword evidence="3 6" id="KW-0808">Transferase</keyword>
<dbReference type="Gene3D" id="1.10.600.10">
    <property type="entry name" value="Farnesyl Diphosphate Synthase"/>
    <property type="match status" value="1"/>
</dbReference>
<dbReference type="OrthoDB" id="9805316at2"/>
<name>A0A5S5AYB9_9FIRM</name>
<dbReference type="Proteomes" id="UP000322294">
    <property type="component" value="Unassembled WGS sequence"/>
</dbReference>